<dbReference type="EMBL" id="CM031824">
    <property type="protein sequence ID" value="KAG6624361.1"/>
    <property type="molecule type" value="Genomic_DNA"/>
</dbReference>
<sequence length="106" mass="12441">MDCTLGPLKLIPLTRPTIIMKKHDHKILRKLFNCFIDIISLVKTNSECNQVFWLFLQILHLGPQIYDFLQYGNCQSRFWRSFLDSICQAILILEIRISLSLFVINA</sequence>
<evidence type="ECO:0000313" key="1">
    <source>
        <dbReference type="EMBL" id="KAG6624361.1"/>
    </source>
</evidence>
<keyword evidence="2" id="KW-1185">Reference proteome</keyword>
<gene>
    <name evidence="1" type="ORF">CIPAW_16G021400</name>
</gene>
<dbReference type="Proteomes" id="UP000811609">
    <property type="component" value="Chromosome 16"/>
</dbReference>
<name>A0A8T1N3R7_CARIL</name>
<accession>A0A8T1N3R7</accession>
<comment type="caution">
    <text evidence="1">The sequence shown here is derived from an EMBL/GenBank/DDBJ whole genome shotgun (WGS) entry which is preliminary data.</text>
</comment>
<organism evidence="1 2">
    <name type="scientific">Carya illinoinensis</name>
    <name type="common">Pecan</name>
    <dbReference type="NCBI Taxonomy" id="32201"/>
    <lineage>
        <taxon>Eukaryota</taxon>
        <taxon>Viridiplantae</taxon>
        <taxon>Streptophyta</taxon>
        <taxon>Embryophyta</taxon>
        <taxon>Tracheophyta</taxon>
        <taxon>Spermatophyta</taxon>
        <taxon>Magnoliopsida</taxon>
        <taxon>eudicotyledons</taxon>
        <taxon>Gunneridae</taxon>
        <taxon>Pentapetalae</taxon>
        <taxon>rosids</taxon>
        <taxon>fabids</taxon>
        <taxon>Fagales</taxon>
        <taxon>Juglandaceae</taxon>
        <taxon>Carya</taxon>
    </lineage>
</organism>
<reference evidence="1" key="1">
    <citation type="submission" date="2020-12" db="EMBL/GenBank/DDBJ databases">
        <title>WGS assembly of Carya illinoinensis cv. Pawnee.</title>
        <authorList>
            <person name="Platts A."/>
            <person name="Shu S."/>
            <person name="Wright S."/>
            <person name="Barry K."/>
            <person name="Edger P."/>
            <person name="Pires J.C."/>
            <person name="Schmutz J."/>
        </authorList>
    </citation>
    <scope>NUCLEOTIDE SEQUENCE</scope>
    <source>
        <tissue evidence="1">Leaf</tissue>
    </source>
</reference>
<dbReference type="AlphaFoldDB" id="A0A8T1N3R7"/>
<protein>
    <submittedName>
        <fullName evidence="1">Uncharacterized protein</fullName>
    </submittedName>
</protein>
<proteinExistence type="predicted"/>
<evidence type="ECO:0000313" key="2">
    <source>
        <dbReference type="Proteomes" id="UP000811609"/>
    </source>
</evidence>